<protein>
    <submittedName>
        <fullName evidence="1">Uncharacterized protein b309L</fullName>
    </submittedName>
</protein>
<dbReference type="RefSeq" id="YP_001497505.1">
    <property type="nucleotide sequence ID" value="NC_009898.1"/>
</dbReference>
<organism evidence="1 2">
    <name type="scientific">Paramecium bursaria Chlorella virus NY2A</name>
    <name type="common">PBCV-NY2A</name>
    <dbReference type="NCBI Taxonomy" id="46021"/>
    <lineage>
        <taxon>Viruses</taxon>
        <taxon>Varidnaviria</taxon>
        <taxon>Bamfordvirae</taxon>
        <taxon>Nucleocytoviricota</taxon>
        <taxon>Megaviricetes</taxon>
        <taxon>Algavirales</taxon>
        <taxon>Phycodnaviridae</taxon>
        <taxon>Chlorovirus</taxon>
        <taxon>Chlorovirus americanus</taxon>
    </lineage>
</organism>
<proteinExistence type="predicted"/>
<dbReference type="EMBL" id="DQ491002">
    <property type="protein sequence ID" value="ABT14708.1"/>
    <property type="molecule type" value="Genomic_DNA"/>
</dbReference>
<gene>
    <name evidence="1" type="primary">b309L</name>
    <name evidence="1" type="ORF">NY2A_b309L</name>
</gene>
<accession>A7IWI4</accession>
<organismHost>
    <name type="scientific">Chlorella</name>
    <dbReference type="NCBI Taxonomy" id="3071"/>
</organismHost>
<dbReference type="Proteomes" id="UP000202419">
    <property type="component" value="Segment"/>
</dbReference>
<dbReference type="GeneID" id="5658903"/>
<keyword evidence="2" id="KW-1185">Reference proteome</keyword>
<reference evidence="1 2" key="1">
    <citation type="journal article" date="2007" name="Virology">
        <title>Sequence and annotation of the 369-kb NY-2A and the 345-kb AR158 viruses that infect Chlorella NC64A.</title>
        <authorList>
            <person name="Fitzgerald L.A."/>
            <person name="Graves M.V."/>
            <person name="Li X."/>
            <person name="Feldblyum T."/>
            <person name="Nierman W.C."/>
            <person name="Van Etten J.L."/>
        </authorList>
    </citation>
    <scope>NUCLEOTIDE SEQUENCE [LARGE SCALE GENOMIC DNA]</scope>
    <source>
        <strain evidence="1 2">NY-2A</strain>
    </source>
</reference>
<evidence type="ECO:0000313" key="2">
    <source>
        <dbReference type="Proteomes" id="UP000202419"/>
    </source>
</evidence>
<evidence type="ECO:0000313" key="1">
    <source>
        <dbReference type="EMBL" id="ABT14708.1"/>
    </source>
</evidence>
<name>A7IWI4_PBCVN</name>
<sequence length="130" mass="16214">MTSFHHRRIDQEFFEYEIFYFVIFLRNIAQRRFPHDRRGHPVAKIRHDQFLHDPFRIHIFREYWSEIRILQCIYDCRQHACRHLDDRSGLMGHEFARSLDVEQRPYPPLPIFWRHHQDTKFVFSGYDIVL</sequence>
<dbReference type="KEGG" id="vg:5658903"/>